<dbReference type="InterPro" id="IPR046357">
    <property type="entry name" value="PPIase_dom_sf"/>
</dbReference>
<feature type="domain" description="PPIase FKBP-type" evidence="6">
    <location>
        <begin position="104"/>
        <end position="193"/>
    </location>
</feature>
<dbReference type="GO" id="GO:0003755">
    <property type="term" value="F:peptidyl-prolyl cis-trans isomerase activity"/>
    <property type="evidence" value="ECO:0007669"/>
    <property type="project" value="UniProtKB-KW"/>
</dbReference>
<keyword evidence="2" id="KW-0677">Repeat</keyword>
<dbReference type="PROSITE" id="PS50059">
    <property type="entry name" value="FKBP_PPIASE"/>
    <property type="match status" value="1"/>
</dbReference>
<organism evidence="7 8">
    <name type="scientific">Ceutorhynchus assimilis</name>
    <name type="common">cabbage seed weevil</name>
    <dbReference type="NCBI Taxonomy" id="467358"/>
    <lineage>
        <taxon>Eukaryota</taxon>
        <taxon>Metazoa</taxon>
        <taxon>Ecdysozoa</taxon>
        <taxon>Arthropoda</taxon>
        <taxon>Hexapoda</taxon>
        <taxon>Insecta</taxon>
        <taxon>Pterygota</taxon>
        <taxon>Neoptera</taxon>
        <taxon>Endopterygota</taxon>
        <taxon>Coleoptera</taxon>
        <taxon>Polyphaga</taxon>
        <taxon>Cucujiformia</taxon>
        <taxon>Curculionidae</taxon>
        <taxon>Ceutorhynchinae</taxon>
        <taxon>Ceutorhynchus</taxon>
    </lineage>
</organism>
<keyword evidence="3 5" id="KW-0802">TPR repeat</keyword>
<dbReference type="PANTHER" id="PTHR46674">
    <property type="entry name" value="INACTIVE PEPTIDYL-PROLYL CIS-TRANS ISOMERASE FKBP6"/>
    <property type="match status" value="1"/>
</dbReference>
<dbReference type="GO" id="GO:0034587">
    <property type="term" value="P:piRNA processing"/>
    <property type="evidence" value="ECO:0007669"/>
    <property type="project" value="TreeGrafter"/>
</dbReference>
<dbReference type="GO" id="GO:0007283">
    <property type="term" value="P:spermatogenesis"/>
    <property type="evidence" value="ECO:0007669"/>
    <property type="project" value="TreeGrafter"/>
</dbReference>
<feature type="repeat" description="TPR" evidence="5">
    <location>
        <begin position="306"/>
        <end position="339"/>
    </location>
</feature>
<evidence type="ECO:0000256" key="2">
    <source>
        <dbReference type="ARBA" id="ARBA00022737"/>
    </source>
</evidence>
<dbReference type="GO" id="GO:0005737">
    <property type="term" value="C:cytoplasm"/>
    <property type="evidence" value="ECO:0007669"/>
    <property type="project" value="TreeGrafter"/>
</dbReference>
<dbReference type="InterPro" id="IPR011990">
    <property type="entry name" value="TPR-like_helical_dom_sf"/>
</dbReference>
<keyword evidence="4" id="KW-0413">Isomerase</keyword>
<dbReference type="InterPro" id="IPR019734">
    <property type="entry name" value="TPR_rpt"/>
</dbReference>
<keyword evidence="8" id="KW-1185">Reference proteome</keyword>
<dbReference type="AlphaFoldDB" id="A0A9N9QLT9"/>
<dbReference type="SUPFAM" id="SSF54534">
    <property type="entry name" value="FKBP-like"/>
    <property type="match status" value="1"/>
</dbReference>
<accession>A0A9N9QLT9</accession>
<dbReference type="PROSITE" id="PS50005">
    <property type="entry name" value="TPR"/>
    <property type="match status" value="1"/>
</dbReference>
<dbReference type="Gene3D" id="3.10.50.40">
    <property type="match status" value="1"/>
</dbReference>
<dbReference type="InterPro" id="IPR001179">
    <property type="entry name" value="PPIase_FKBP_dom"/>
</dbReference>
<protein>
    <recommendedName>
        <fullName evidence="4">peptidylprolyl isomerase</fullName>
        <ecNumber evidence="4">5.2.1.8</ecNumber>
    </recommendedName>
</protein>
<dbReference type="OrthoDB" id="8116123at2759"/>
<evidence type="ECO:0000256" key="3">
    <source>
        <dbReference type="ARBA" id="ARBA00022803"/>
    </source>
</evidence>
<evidence type="ECO:0000256" key="1">
    <source>
        <dbReference type="ARBA" id="ARBA00009648"/>
    </source>
</evidence>
<dbReference type="Proteomes" id="UP001152799">
    <property type="component" value="Chromosome 6"/>
</dbReference>
<gene>
    <name evidence="7" type="ORF">CEUTPL_LOCUS11182</name>
</gene>
<dbReference type="Pfam" id="PF00254">
    <property type="entry name" value="FKBP_C"/>
    <property type="match status" value="1"/>
</dbReference>
<evidence type="ECO:0000259" key="6">
    <source>
        <dbReference type="PROSITE" id="PS50059"/>
    </source>
</evidence>
<sequence>MSVNAVNIKELVDSGSSFEVTPATFEEIEKDLRNEDGVEITDEEFDKELSKHVNYQCIGDFEDENTYDSSEPFAVLATKMTDLIKGHLKKRVLREGYGNYPEENCIARIHYNSYTEFSETPFDCTYARKKPMSVTIGKTSIIPGLHYAIQTMKINELSQFLIGPELAYGEMGVFERILPKSTILIQVELLEVIESGAALCFENLPPEEKTEFKQAYKYSMAQLAKGKDLFKRTVPAAVKAFNLAINALDNAQMMVHEEQIQQQELLFKLLSNLLVCHTKMEEPKKGCTSFNRMKDMCKGTDLKMPAKAYFNNARCLRMLGDYKMAKSRLQMARNLEPRNPDILNEFKIIDDAQKRDNDKEKQMATAWMKAVGT</sequence>
<name>A0A9N9QLT9_9CUCU</name>
<proteinExistence type="inferred from homology"/>
<reference evidence="7" key="1">
    <citation type="submission" date="2022-01" db="EMBL/GenBank/DDBJ databases">
        <authorList>
            <person name="King R."/>
        </authorList>
    </citation>
    <scope>NUCLEOTIDE SEQUENCE</scope>
</reference>
<comment type="catalytic activity">
    <reaction evidence="4">
        <text>[protein]-peptidylproline (omega=180) = [protein]-peptidylproline (omega=0)</text>
        <dbReference type="Rhea" id="RHEA:16237"/>
        <dbReference type="Rhea" id="RHEA-COMP:10747"/>
        <dbReference type="Rhea" id="RHEA-COMP:10748"/>
        <dbReference type="ChEBI" id="CHEBI:83833"/>
        <dbReference type="ChEBI" id="CHEBI:83834"/>
        <dbReference type="EC" id="5.2.1.8"/>
    </reaction>
</comment>
<keyword evidence="4" id="KW-0697">Rotamase</keyword>
<dbReference type="SUPFAM" id="SSF48452">
    <property type="entry name" value="TPR-like"/>
    <property type="match status" value="1"/>
</dbReference>
<dbReference type="EC" id="5.2.1.8" evidence="4"/>
<evidence type="ECO:0000256" key="5">
    <source>
        <dbReference type="PROSITE-ProRule" id="PRU00339"/>
    </source>
</evidence>
<dbReference type="EMBL" id="OU892282">
    <property type="protein sequence ID" value="CAG9770735.1"/>
    <property type="molecule type" value="Genomic_DNA"/>
</dbReference>
<dbReference type="InterPro" id="IPR042282">
    <property type="entry name" value="FKBP6/shu"/>
</dbReference>
<evidence type="ECO:0000313" key="7">
    <source>
        <dbReference type="EMBL" id="CAG9770735.1"/>
    </source>
</evidence>
<comment type="similarity">
    <text evidence="1">Belongs to the FKBP6 family.</text>
</comment>
<dbReference type="Gene3D" id="1.25.40.10">
    <property type="entry name" value="Tetratricopeptide repeat domain"/>
    <property type="match status" value="1"/>
</dbReference>
<evidence type="ECO:0000256" key="4">
    <source>
        <dbReference type="PROSITE-ProRule" id="PRU00277"/>
    </source>
</evidence>
<dbReference type="PANTHER" id="PTHR46674:SF1">
    <property type="entry name" value="INACTIVE PEPTIDYL-PROLYL CIS-TRANS ISOMERASE FKBP6"/>
    <property type="match status" value="1"/>
</dbReference>
<dbReference type="GO" id="GO:0051879">
    <property type="term" value="F:Hsp90 protein binding"/>
    <property type="evidence" value="ECO:0007669"/>
    <property type="project" value="TreeGrafter"/>
</dbReference>
<evidence type="ECO:0000313" key="8">
    <source>
        <dbReference type="Proteomes" id="UP001152799"/>
    </source>
</evidence>